<protein>
    <recommendedName>
        <fullName evidence="1">DUF4158 domain-containing protein</fullName>
    </recommendedName>
</protein>
<proteinExistence type="predicted"/>
<name>A0A6N4X8X9_9FLAO</name>
<feature type="domain" description="DUF4158" evidence="1">
    <location>
        <begin position="6"/>
        <end position="109"/>
    </location>
</feature>
<keyword evidence="3" id="KW-1185">Reference proteome</keyword>
<dbReference type="AlphaFoldDB" id="A0A6N4X8X9"/>
<dbReference type="EMBL" id="CACVBR010000029">
    <property type="protein sequence ID" value="CAA7196693.1"/>
    <property type="molecule type" value="Genomic_DNA"/>
</dbReference>
<accession>A0A6N4X8X9</accession>
<gene>
    <name evidence="2" type="ORF">CHRY9293_02769</name>
</gene>
<dbReference type="Proteomes" id="UP000445144">
    <property type="component" value="Unassembled WGS sequence"/>
</dbReference>
<evidence type="ECO:0000259" key="1">
    <source>
        <dbReference type="Pfam" id="PF13700"/>
    </source>
</evidence>
<evidence type="ECO:0000313" key="2">
    <source>
        <dbReference type="EMBL" id="CAA7196693.1"/>
    </source>
</evidence>
<reference evidence="2 3" key="1">
    <citation type="submission" date="2020-01" db="EMBL/GenBank/DDBJ databases">
        <authorList>
            <person name="Rodrigo-Torres L."/>
            <person name="Arahal R. D."/>
            <person name="Lucena T."/>
        </authorList>
    </citation>
    <scope>NUCLEOTIDE SEQUENCE [LARGE SCALE GENOMIC DNA]</scope>
    <source>
        <strain evidence="2 3">CECT 9293</strain>
    </source>
</reference>
<dbReference type="InterPro" id="IPR025296">
    <property type="entry name" value="DUF4158"/>
</dbReference>
<sequence>MPRKQMLSDLEIKELIKIPETDEELIINYSLSENDFSIIKNHCRTNTNKLRFVINLSYMRHPGIVLAPDLYPDQKILQFMGSQLGINVLEGGNYGKREQTRRDHISILRLLVCC</sequence>
<evidence type="ECO:0000313" key="3">
    <source>
        <dbReference type="Proteomes" id="UP000445144"/>
    </source>
</evidence>
<dbReference type="Pfam" id="PF13700">
    <property type="entry name" value="DUF4158"/>
    <property type="match status" value="1"/>
</dbReference>
<dbReference type="RefSeq" id="WP_162033474.1">
    <property type="nucleotide sequence ID" value="NZ_CACVBR010000029.1"/>
</dbReference>
<organism evidence="2 3">
    <name type="scientific">Chryseobacterium potabilaquae</name>
    <dbReference type="NCBI Taxonomy" id="2675057"/>
    <lineage>
        <taxon>Bacteria</taxon>
        <taxon>Pseudomonadati</taxon>
        <taxon>Bacteroidota</taxon>
        <taxon>Flavobacteriia</taxon>
        <taxon>Flavobacteriales</taxon>
        <taxon>Weeksellaceae</taxon>
        <taxon>Chryseobacterium group</taxon>
        <taxon>Chryseobacterium</taxon>
    </lineage>
</organism>